<dbReference type="EMBL" id="CP015163">
    <property type="protein sequence ID" value="AXB44406.1"/>
    <property type="molecule type" value="Genomic_DNA"/>
</dbReference>
<evidence type="ECO:0000313" key="4">
    <source>
        <dbReference type="Proteomes" id="UP000250434"/>
    </source>
</evidence>
<keyword evidence="4" id="KW-1185">Reference proteome</keyword>
<organism evidence="3 4">
    <name type="scientific">Amycolatopsis albispora</name>
    <dbReference type="NCBI Taxonomy" id="1804986"/>
    <lineage>
        <taxon>Bacteria</taxon>
        <taxon>Bacillati</taxon>
        <taxon>Actinomycetota</taxon>
        <taxon>Actinomycetes</taxon>
        <taxon>Pseudonocardiales</taxon>
        <taxon>Pseudonocardiaceae</taxon>
        <taxon>Amycolatopsis</taxon>
    </lineage>
</organism>
<evidence type="ECO:0000259" key="2">
    <source>
        <dbReference type="Pfam" id="PF02302"/>
    </source>
</evidence>
<feature type="domain" description="Phosphotransferase system EIIB component type 2/3" evidence="2">
    <location>
        <begin position="11"/>
        <end position="83"/>
    </location>
</feature>
<dbReference type="GO" id="GO:0008982">
    <property type="term" value="F:protein-N(PI)-phosphohistidine-sugar phosphotransferase activity"/>
    <property type="evidence" value="ECO:0007669"/>
    <property type="project" value="InterPro"/>
</dbReference>
<reference evidence="3 4" key="1">
    <citation type="submission" date="2016-04" db="EMBL/GenBank/DDBJ databases">
        <title>Complete genome sequence and analysis of deep-sea sediment isolate, Amycolatopsis sp. WP1.</title>
        <authorList>
            <person name="Wang H."/>
            <person name="Chen S."/>
            <person name="Wu Q."/>
        </authorList>
    </citation>
    <scope>NUCLEOTIDE SEQUENCE [LARGE SCALE GENOMIC DNA]</scope>
    <source>
        <strain evidence="3 4">WP1</strain>
    </source>
</reference>
<dbReference type="InterPro" id="IPR036095">
    <property type="entry name" value="PTS_EIIB-like_sf"/>
</dbReference>
<dbReference type="KEGG" id="aab:A4R43_19330"/>
<dbReference type="SUPFAM" id="SSF52794">
    <property type="entry name" value="PTS system IIB component-like"/>
    <property type="match status" value="1"/>
</dbReference>
<dbReference type="Pfam" id="PF02302">
    <property type="entry name" value="PTS_IIB"/>
    <property type="match status" value="1"/>
</dbReference>
<dbReference type="OrthoDB" id="3294960at2"/>
<gene>
    <name evidence="3" type="ORF">A4R43_19330</name>
</gene>
<dbReference type="RefSeq" id="WP_113693647.1">
    <property type="nucleotide sequence ID" value="NZ_CP015163.1"/>
</dbReference>
<dbReference type="Proteomes" id="UP000250434">
    <property type="component" value="Chromosome"/>
</dbReference>
<dbReference type="InterPro" id="IPR003501">
    <property type="entry name" value="PTS_EIIB_2/3"/>
</dbReference>
<evidence type="ECO:0000313" key="3">
    <source>
        <dbReference type="EMBL" id="AXB44406.1"/>
    </source>
</evidence>
<accession>A0A344L8N2</accession>
<dbReference type="AlphaFoldDB" id="A0A344L8N2"/>
<dbReference type="Gene3D" id="3.40.50.2300">
    <property type="match status" value="1"/>
</dbReference>
<dbReference type="GO" id="GO:0009401">
    <property type="term" value="P:phosphoenolpyruvate-dependent sugar phosphotransferase system"/>
    <property type="evidence" value="ECO:0007669"/>
    <property type="project" value="InterPro"/>
</dbReference>
<keyword evidence="1" id="KW-0808">Transferase</keyword>
<sequence>MSSIDGKEITKVIIACDAGMGSSVMVAAQLGKRLKPYQVKVEHIPVNEIPGDAQLVLCQETLVARAKKNSDAVIIGFQNFLGDPVFDRVEQVIRDGGTLDG</sequence>
<name>A0A344L8N2_9PSEU</name>
<proteinExistence type="predicted"/>
<evidence type="ECO:0000256" key="1">
    <source>
        <dbReference type="ARBA" id="ARBA00022679"/>
    </source>
</evidence>
<protein>
    <submittedName>
        <fullName evidence="3">PTS lactose transporter subunit IIB</fullName>
    </submittedName>
</protein>